<sequence>MNEIANVASQGHWAEVLRALPLMLAGLKYTALISIVSMAAALVLGFVLAALRFSRFAAARAIGFIYVQLFRAFSTYVYILFIYFGLAAFFKIDIPPVQAAIVALSLLNSAYIAEIYRSAMMNVDPGLREAAICTGLTRRQAFIHAVLPQAAFQAFPSLLNQFIVILRDSSIVGAIGVADIMFVASKAASVNYLQFEYYSVVAAIFVVIVFCISRLGDLVERRLKPP</sequence>
<gene>
    <name evidence="11" type="ORF">J2738_004182</name>
</gene>
<feature type="transmembrane region" description="Helical" evidence="9">
    <location>
        <begin position="197"/>
        <end position="216"/>
    </location>
</feature>
<evidence type="ECO:0000259" key="10">
    <source>
        <dbReference type="PROSITE" id="PS50928"/>
    </source>
</evidence>
<evidence type="ECO:0000256" key="2">
    <source>
        <dbReference type="ARBA" id="ARBA00010072"/>
    </source>
</evidence>
<evidence type="ECO:0000256" key="6">
    <source>
        <dbReference type="ARBA" id="ARBA00022970"/>
    </source>
</evidence>
<dbReference type="GO" id="GO:0043190">
    <property type="term" value="C:ATP-binding cassette (ABC) transporter complex"/>
    <property type="evidence" value="ECO:0007669"/>
    <property type="project" value="InterPro"/>
</dbReference>
<evidence type="ECO:0000256" key="4">
    <source>
        <dbReference type="ARBA" id="ARBA00022475"/>
    </source>
</evidence>
<evidence type="ECO:0000256" key="9">
    <source>
        <dbReference type="RuleBase" id="RU363032"/>
    </source>
</evidence>
<accession>A0AAE4BZJ1</accession>
<reference evidence="11" key="1">
    <citation type="submission" date="2023-07" db="EMBL/GenBank/DDBJ databases">
        <title>Sorghum-associated microbial communities from plants grown in Nebraska, USA.</title>
        <authorList>
            <person name="Schachtman D."/>
        </authorList>
    </citation>
    <scope>NUCLEOTIDE SEQUENCE</scope>
    <source>
        <strain evidence="11">DS2114</strain>
    </source>
</reference>
<dbReference type="InterPro" id="IPR035906">
    <property type="entry name" value="MetI-like_sf"/>
</dbReference>
<feature type="domain" description="ABC transmembrane type-1" evidence="10">
    <location>
        <begin position="27"/>
        <end position="216"/>
    </location>
</feature>
<dbReference type="Gene3D" id="1.10.3720.10">
    <property type="entry name" value="MetI-like"/>
    <property type="match status" value="1"/>
</dbReference>
<name>A0AAE4BZJ1_VARPD</name>
<dbReference type="GO" id="GO:0022857">
    <property type="term" value="F:transmembrane transporter activity"/>
    <property type="evidence" value="ECO:0007669"/>
    <property type="project" value="InterPro"/>
</dbReference>
<dbReference type="RefSeq" id="WP_309928920.1">
    <property type="nucleotide sequence ID" value="NZ_JAVDQZ010000006.1"/>
</dbReference>
<keyword evidence="8 9" id="KW-0472">Membrane</keyword>
<dbReference type="Proteomes" id="UP001184828">
    <property type="component" value="Unassembled WGS sequence"/>
</dbReference>
<dbReference type="Pfam" id="PF00528">
    <property type="entry name" value="BPD_transp_1"/>
    <property type="match status" value="1"/>
</dbReference>
<dbReference type="SUPFAM" id="SSF161098">
    <property type="entry name" value="MetI-like"/>
    <property type="match status" value="1"/>
</dbReference>
<evidence type="ECO:0000313" key="11">
    <source>
        <dbReference type="EMBL" id="MDR6428027.1"/>
    </source>
</evidence>
<feature type="transmembrane region" description="Helical" evidence="9">
    <location>
        <begin position="96"/>
        <end position="113"/>
    </location>
</feature>
<keyword evidence="3 9" id="KW-0813">Transport</keyword>
<evidence type="ECO:0000256" key="3">
    <source>
        <dbReference type="ARBA" id="ARBA00022448"/>
    </source>
</evidence>
<evidence type="ECO:0000256" key="8">
    <source>
        <dbReference type="ARBA" id="ARBA00023136"/>
    </source>
</evidence>
<evidence type="ECO:0000256" key="1">
    <source>
        <dbReference type="ARBA" id="ARBA00004429"/>
    </source>
</evidence>
<evidence type="ECO:0000313" key="12">
    <source>
        <dbReference type="Proteomes" id="UP001184828"/>
    </source>
</evidence>
<comment type="subcellular location">
    <subcellularLocation>
        <location evidence="1">Cell inner membrane</location>
        <topology evidence="1">Multi-pass membrane protein</topology>
    </subcellularLocation>
    <subcellularLocation>
        <location evidence="9">Cell membrane</location>
        <topology evidence="9">Multi-pass membrane protein</topology>
    </subcellularLocation>
</comment>
<dbReference type="CDD" id="cd06261">
    <property type="entry name" value="TM_PBP2"/>
    <property type="match status" value="1"/>
</dbReference>
<dbReference type="InterPro" id="IPR010065">
    <property type="entry name" value="AA_ABC_transptr_permease_3TM"/>
</dbReference>
<evidence type="ECO:0000256" key="7">
    <source>
        <dbReference type="ARBA" id="ARBA00022989"/>
    </source>
</evidence>
<organism evidence="11 12">
    <name type="scientific">Variovorax paradoxus</name>
    <dbReference type="NCBI Taxonomy" id="34073"/>
    <lineage>
        <taxon>Bacteria</taxon>
        <taxon>Pseudomonadati</taxon>
        <taxon>Pseudomonadota</taxon>
        <taxon>Betaproteobacteria</taxon>
        <taxon>Burkholderiales</taxon>
        <taxon>Comamonadaceae</taxon>
        <taxon>Variovorax</taxon>
    </lineage>
</organism>
<dbReference type="NCBIfam" id="TIGR01726">
    <property type="entry name" value="HEQRo_perm_3TM"/>
    <property type="match status" value="1"/>
</dbReference>
<comment type="similarity">
    <text evidence="2">Belongs to the binding-protein-dependent transport system permease family. HisMQ subfamily.</text>
</comment>
<proteinExistence type="inferred from homology"/>
<dbReference type="InterPro" id="IPR043429">
    <property type="entry name" value="ArtM/GltK/GlnP/TcyL/YhdX-like"/>
</dbReference>
<protein>
    <submittedName>
        <fullName evidence="11">His/Glu/Gln/Arg/opine family amino acid ABC transporter permease subunit</fullName>
    </submittedName>
</protein>
<dbReference type="GO" id="GO:0006865">
    <property type="term" value="P:amino acid transport"/>
    <property type="evidence" value="ECO:0007669"/>
    <property type="project" value="UniProtKB-KW"/>
</dbReference>
<keyword evidence="4" id="KW-1003">Cell membrane</keyword>
<keyword evidence="7 9" id="KW-1133">Transmembrane helix</keyword>
<dbReference type="EMBL" id="JAVDQZ010000006">
    <property type="protein sequence ID" value="MDR6428027.1"/>
    <property type="molecule type" value="Genomic_DNA"/>
</dbReference>
<keyword evidence="6" id="KW-0029">Amino-acid transport</keyword>
<dbReference type="PROSITE" id="PS50928">
    <property type="entry name" value="ABC_TM1"/>
    <property type="match status" value="1"/>
</dbReference>
<keyword evidence="5 9" id="KW-0812">Transmembrane</keyword>
<evidence type="ECO:0000256" key="5">
    <source>
        <dbReference type="ARBA" id="ARBA00022692"/>
    </source>
</evidence>
<feature type="transmembrane region" description="Helical" evidence="9">
    <location>
        <begin position="164"/>
        <end position="185"/>
    </location>
</feature>
<dbReference type="PANTHER" id="PTHR30614">
    <property type="entry name" value="MEMBRANE COMPONENT OF AMINO ACID ABC TRANSPORTER"/>
    <property type="match status" value="1"/>
</dbReference>
<feature type="transmembrane region" description="Helical" evidence="9">
    <location>
        <begin position="29"/>
        <end position="51"/>
    </location>
</feature>
<dbReference type="InterPro" id="IPR000515">
    <property type="entry name" value="MetI-like"/>
</dbReference>
<feature type="transmembrane region" description="Helical" evidence="9">
    <location>
        <begin position="63"/>
        <end position="90"/>
    </location>
</feature>
<comment type="caution">
    <text evidence="11">The sequence shown here is derived from an EMBL/GenBank/DDBJ whole genome shotgun (WGS) entry which is preliminary data.</text>
</comment>
<dbReference type="AlphaFoldDB" id="A0AAE4BZJ1"/>
<dbReference type="PANTHER" id="PTHR30614:SF0">
    <property type="entry name" value="L-CYSTINE TRANSPORT SYSTEM PERMEASE PROTEIN TCYL"/>
    <property type="match status" value="1"/>
</dbReference>